<evidence type="ECO:0008006" key="4">
    <source>
        <dbReference type="Google" id="ProtNLM"/>
    </source>
</evidence>
<keyword evidence="3" id="KW-1185">Reference proteome</keyword>
<evidence type="ECO:0000313" key="3">
    <source>
        <dbReference type="Proteomes" id="UP000619238"/>
    </source>
</evidence>
<gene>
    <name evidence="2" type="ORF">H2O64_20545</name>
</gene>
<protein>
    <recommendedName>
        <fullName evidence="4">DUF4412 domain-containing protein</fullName>
    </recommendedName>
</protein>
<reference evidence="2 3" key="1">
    <citation type="submission" date="2020-07" db="EMBL/GenBank/DDBJ databases">
        <title>Description of Kordia aestuariivivens sp. nov., isolated from a tidal flat.</title>
        <authorList>
            <person name="Park S."/>
            <person name="Yoon J.-H."/>
        </authorList>
    </citation>
    <scope>NUCLEOTIDE SEQUENCE [LARGE SCALE GENOMIC DNA]</scope>
    <source>
        <strain evidence="2 3">YSTF-M3</strain>
    </source>
</reference>
<dbReference type="Proteomes" id="UP000619238">
    <property type="component" value="Unassembled WGS sequence"/>
</dbReference>
<name>A0ABR7QEV7_9FLAO</name>
<comment type="caution">
    <text evidence="2">The sequence shown here is derived from an EMBL/GenBank/DDBJ whole genome shotgun (WGS) entry which is preliminary data.</text>
</comment>
<keyword evidence="1" id="KW-0732">Signal</keyword>
<dbReference type="RefSeq" id="WP_187564119.1">
    <property type="nucleotide sequence ID" value="NZ_JACGWS010000016.1"/>
</dbReference>
<organism evidence="2 3">
    <name type="scientific">Kordia aestuariivivens</name>
    <dbReference type="NCBI Taxonomy" id="2759037"/>
    <lineage>
        <taxon>Bacteria</taxon>
        <taxon>Pseudomonadati</taxon>
        <taxon>Bacteroidota</taxon>
        <taxon>Flavobacteriia</taxon>
        <taxon>Flavobacteriales</taxon>
        <taxon>Flavobacteriaceae</taxon>
        <taxon>Kordia</taxon>
    </lineage>
</organism>
<feature type="chain" id="PRO_5045796438" description="DUF4412 domain-containing protein" evidence="1">
    <location>
        <begin position="24"/>
        <end position="199"/>
    </location>
</feature>
<proteinExistence type="predicted"/>
<dbReference type="EMBL" id="JACGWS010000016">
    <property type="protein sequence ID" value="MBC8757074.1"/>
    <property type="molecule type" value="Genomic_DNA"/>
</dbReference>
<evidence type="ECO:0000256" key="1">
    <source>
        <dbReference type="SAM" id="SignalP"/>
    </source>
</evidence>
<sequence length="199" mass="22274">MNVNTKTLVTALITLFIVFSATAQKKMNVDVKPNLIMTYSADGPQGSQVLFALKINEMDAETVKFKYTMSNGDKQFSGNWVMSAEGLESGKYFNWQGLGPGEVRILPKDQTIFSVSKAFFDEIKSKKTAQYDEKTFELKEIPKGKEIKIDGEEVDAIYIVEKDGETQYWILNNRDLPFIINSNGAQGPSFKLSKVGMGK</sequence>
<feature type="signal peptide" evidence="1">
    <location>
        <begin position="1"/>
        <end position="23"/>
    </location>
</feature>
<accession>A0ABR7QEV7</accession>
<evidence type="ECO:0000313" key="2">
    <source>
        <dbReference type="EMBL" id="MBC8757074.1"/>
    </source>
</evidence>